<accession>A0A0R1ZN40</accession>
<evidence type="ECO:0000259" key="10">
    <source>
        <dbReference type="Pfam" id="PF01757"/>
    </source>
</evidence>
<dbReference type="InterPro" id="IPR050879">
    <property type="entry name" value="Acyltransferase_3"/>
</dbReference>
<dbReference type="SUPFAM" id="SSF52266">
    <property type="entry name" value="SGNH hydrolase"/>
    <property type="match status" value="1"/>
</dbReference>
<feature type="transmembrane region" description="Helical" evidence="9">
    <location>
        <begin position="244"/>
        <end position="264"/>
    </location>
</feature>
<dbReference type="GO" id="GO:0005886">
    <property type="term" value="C:plasma membrane"/>
    <property type="evidence" value="ECO:0007669"/>
    <property type="project" value="UniProtKB-SubCell"/>
</dbReference>
<dbReference type="Proteomes" id="UP000051679">
    <property type="component" value="Unassembled WGS sequence"/>
</dbReference>
<organism evidence="11 12">
    <name type="scientific">Lacticaseibacillus sharpeae JCM 1186 = DSM 20505</name>
    <dbReference type="NCBI Taxonomy" id="1291052"/>
    <lineage>
        <taxon>Bacteria</taxon>
        <taxon>Bacillati</taxon>
        <taxon>Bacillota</taxon>
        <taxon>Bacilli</taxon>
        <taxon>Lactobacillales</taxon>
        <taxon>Lactobacillaceae</taxon>
        <taxon>Lacticaseibacillus</taxon>
    </lineage>
</organism>
<dbReference type="GO" id="GO:0009103">
    <property type="term" value="P:lipopolysaccharide biosynthetic process"/>
    <property type="evidence" value="ECO:0007669"/>
    <property type="project" value="TreeGrafter"/>
</dbReference>
<proteinExistence type="predicted"/>
<evidence type="ECO:0000256" key="4">
    <source>
        <dbReference type="ARBA" id="ARBA00022692"/>
    </source>
</evidence>
<dbReference type="OrthoDB" id="9796461at2"/>
<dbReference type="CDD" id="cd01840">
    <property type="entry name" value="SGNH_hydrolase_yrhL_like"/>
    <property type="match status" value="1"/>
</dbReference>
<evidence type="ECO:0000256" key="7">
    <source>
        <dbReference type="ARBA" id="ARBA00023315"/>
    </source>
</evidence>
<evidence type="ECO:0000256" key="2">
    <source>
        <dbReference type="ARBA" id="ARBA00022475"/>
    </source>
</evidence>
<dbReference type="STRING" id="1291052.FC18_GL000748"/>
<evidence type="ECO:0000256" key="1">
    <source>
        <dbReference type="ARBA" id="ARBA00004651"/>
    </source>
</evidence>
<feature type="domain" description="Acyltransferase 3" evidence="10">
    <location>
        <begin position="13"/>
        <end position="351"/>
    </location>
</feature>
<comment type="caution">
    <text evidence="11">The sequence shown here is derived from an EMBL/GenBank/DDBJ whole genome shotgun (WGS) entry which is preliminary data.</text>
</comment>
<evidence type="ECO:0000256" key="8">
    <source>
        <dbReference type="SAM" id="MobiDB-lite"/>
    </source>
</evidence>
<keyword evidence="4 9" id="KW-0812">Transmembrane</keyword>
<feature type="compositionally biased region" description="Low complexity" evidence="8">
    <location>
        <begin position="450"/>
        <end position="472"/>
    </location>
</feature>
<dbReference type="Pfam" id="PF01757">
    <property type="entry name" value="Acyl_transf_3"/>
    <property type="match status" value="1"/>
</dbReference>
<keyword evidence="3 11" id="KW-0808">Transferase</keyword>
<feature type="transmembrane region" description="Helical" evidence="9">
    <location>
        <begin position="12"/>
        <end position="32"/>
    </location>
</feature>
<gene>
    <name evidence="11" type="ORF">FC18_GL000748</name>
</gene>
<feature type="transmembrane region" description="Helical" evidence="9">
    <location>
        <begin position="276"/>
        <end position="297"/>
    </location>
</feature>
<evidence type="ECO:0000313" key="12">
    <source>
        <dbReference type="Proteomes" id="UP000051679"/>
    </source>
</evidence>
<dbReference type="Gene3D" id="3.40.50.1110">
    <property type="entry name" value="SGNH hydrolase"/>
    <property type="match status" value="1"/>
</dbReference>
<keyword evidence="5 9" id="KW-1133">Transmembrane helix</keyword>
<dbReference type="InterPro" id="IPR036514">
    <property type="entry name" value="SGNH_hydro_sf"/>
</dbReference>
<keyword evidence="2" id="KW-1003">Cell membrane</keyword>
<keyword evidence="12" id="KW-1185">Reference proteome</keyword>
<feature type="transmembrane region" description="Helical" evidence="9">
    <location>
        <begin position="81"/>
        <end position="104"/>
    </location>
</feature>
<dbReference type="RefSeq" id="WP_056975411.1">
    <property type="nucleotide sequence ID" value="NZ_AYYO01000010.1"/>
</dbReference>
<keyword evidence="7 11" id="KW-0012">Acyltransferase</keyword>
<dbReference type="EMBL" id="AYYO01000010">
    <property type="protein sequence ID" value="KRM55967.1"/>
    <property type="molecule type" value="Genomic_DNA"/>
</dbReference>
<evidence type="ECO:0000256" key="6">
    <source>
        <dbReference type="ARBA" id="ARBA00023136"/>
    </source>
</evidence>
<feature type="transmembrane region" description="Helical" evidence="9">
    <location>
        <begin position="215"/>
        <end position="232"/>
    </location>
</feature>
<feature type="transmembrane region" description="Helical" evidence="9">
    <location>
        <begin position="144"/>
        <end position="165"/>
    </location>
</feature>
<dbReference type="PATRIC" id="fig|1291052.5.peg.764"/>
<comment type="subcellular location">
    <subcellularLocation>
        <location evidence="1">Cell membrane</location>
        <topology evidence="1">Multi-pass membrane protein</topology>
    </subcellularLocation>
</comment>
<dbReference type="PANTHER" id="PTHR23028">
    <property type="entry name" value="ACETYLTRANSFERASE"/>
    <property type="match status" value="1"/>
</dbReference>
<evidence type="ECO:0000256" key="5">
    <source>
        <dbReference type="ARBA" id="ARBA00022989"/>
    </source>
</evidence>
<evidence type="ECO:0000313" key="11">
    <source>
        <dbReference type="EMBL" id="KRM55967.1"/>
    </source>
</evidence>
<evidence type="ECO:0000256" key="9">
    <source>
        <dbReference type="SAM" id="Phobius"/>
    </source>
</evidence>
<dbReference type="InterPro" id="IPR002656">
    <property type="entry name" value="Acyl_transf_3_dom"/>
</dbReference>
<sequence length="650" mass="72614">MRMEQRKKRRYITGFDGLRTIGVLGVILYHIRPDIFRGGYLGVPIFMVVSGYLITDGLIMEFDRSNGFDFRGFWQRRIKRLYPGLVLMLLATSAYITLFARGLLHNLHQIVLSNLLYVYNWWQIANGQSYFARFAQGDSPFTHLWTLSIEGQFYLIWPLLMLLILRRTKKDYKKRGMQLALILAVISGLLMAILYQPKTGVPFDPSRLYYGTDTRAFSILLGAALAFVWPSSRLAEDVPRTDKMVLNGIGTVSLIGMLAMVIFTTDQSPFLYRGGMFIFSIFVTLLVAVVAHPGAVFNRLLSNPVFTWVGRRSYGLYLYQLPVMVFMESKATNIADHPVLYPVIEVILIVLITEFSYRFVEQPLAHADYSFAGFKKYVQAVRVNRAQLIRTGVLALIAVIGLVGVMQAPSAKAVGESPLQKRLTDTKKDKAANRKRLAAMKKALKESDSTKSSTVKQSSSAVKPSSSSSAKPQKTKPVAGLTAAETARAQNLRVVAVGDSVMKDGEPLLEKIFPKAYVDAVPSRQVSDGVAVMKKYATTGALANTILVGLGTNGPLTKEYLDQVMHIATPKRQVYWISVRVPTKQWQNTTNAALKAGAAHYPNLHVIDWYAYANSHDEWFYKDRVHPTPSGAKYYATFIAKNLVGTATNK</sequence>
<dbReference type="GO" id="GO:0016747">
    <property type="term" value="F:acyltransferase activity, transferring groups other than amino-acyl groups"/>
    <property type="evidence" value="ECO:0007669"/>
    <property type="project" value="InterPro"/>
</dbReference>
<name>A0A0R1ZN40_9LACO</name>
<feature type="transmembrane region" description="Helical" evidence="9">
    <location>
        <begin position="38"/>
        <end position="60"/>
    </location>
</feature>
<dbReference type="PANTHER" id="PTHR23028:SF53">
    <property type="entry name" value="ACYL_TRANSF_3 DOMAIN-CONTAINING PROTEIN"/>
    <property type="match status" value="1"/>
</dbReference>
<feature type="transmembrane region" description="Helical" evidence="9">
    <location>
        <begin position="388"/>
        <end position="408"/>
    </location>
</feature>
<feature type="region of interest" description="Disordered" evidence="8">
    <location>
        <begin position="442"/>
        <end position="481"/>
    </location>
</feature>
<protein>
    <submittedName>
        <fullName evidence="11">Acyltransferase</fullName>
    </submittedName>
</protein>
<feature type="transmembrane region" description="Helical" evidence="9">
    <location>
        <begin position="177"/>
        <end position="195"/>
    </location>
</feature>
<evidence type="ECO:0000256" key="3">
    <source>
        <dbReference type="ARBA" id="ARBA00022679"/>
    </source>
</evidence>
<reference evidence="11 12" key="1">
    <citation type="journal article" date="2015" name="Genome Announc.">
        <title>Expanding the biotechnology potential of lactobacilli through comparative genomics of 213 strains and associated genera.</title>
        <authorList>
            <person name="Sun Z."/>
            <person name="Harris H.M."/>
            <person name="McCann A."/>
            <person name="Guo C."/>
            <person name="Argimon S."/>
            <person name="Zhang W."/>
            <person name="Yang X."/>
            <person name="Jeffery I.B."/>
            <person name="Cooney J.C."/>
            <person name="Kagawa T.F."/>
            <person name="Liu W."/>
            <person name="Song Y."/>
            <person name="Salvetti E."/>
            <person name="Wrobel A."/>
            <person name="Rasinkangas P."/>
            <person name="Parkhill J."/>
            <person name="Rea M.C."/>
            <person name="O'Sullivan O."/>
            <person name="Ritari J."/>
            <person name="Douillard F.P."/>
            <person name="Paul Ross R."/>
            <person name="Yang R."/>
            <person name="Briner A.E."/>
            <person name="Felis G.E."/>
            <person name="de Vos W.M."/>
            <person name="Barrangou R."/>
            <person name="Klaenhammer T.R."/>
            <person name="Caufield P.W."/>
            <person name="Cui Y."/>
            <person name="Zhang H."/>
            <person name="O'Toole P.W."/>
        </authorList>
    </citation>
    <scope>NUCLEOTIDE SEQUENCE [LARGE SCALE GENOMIC DNA]</scope>
    <source>
        <strain evidence="11 12">DSM 20505</strain>
    </source>
</reference>
<keyword evidence="6 9" id="KW-0472">Membrane</keyword>
<dbReference type="AlphaFoldDB" id="A0A0R1ZN40"/>